<keyword evidence="17" id="KW-0843">Virulence</keyword>
<evidence type="ECO:0000256" key="15">
    <source>
        <dbReference type="ARBA" id="ARBA00023012"/>
    </source>
</evidence>
<dbReference type="Gene3D" id="1.10.287.130">
    <property type="match status" value="1"/>
</dbReference>
<comment type="catalytic activity">
    <reaction evidence="1">
        <text>ATP + protein L-histidine = ADP + protein N-phospho-L-histidine.</text>
        <dbReference type="EC" id="2.7.13.3"/>
    </reaction>
</comment>
<dbReference type="InterPro" id="IPR036890">
    <property type="entry name" value="HATPase_C_sf"/>
</dbReference>
<sequence>MIRLTIQRKVFLATFALATAMALLLTLLMRWNLGDGFARYTSAAELARLDGTISNIEAEYARHGNWDFLRAAPEQVWLRLSRPQRESSPDRQGPEGRAGSPADFPPERQPPPFGPGQEQDAGPEARGEGPPRPATAGPPPDSGNLGTGPRQGRPNARPPFDVLRVGPRLALVDAEDKWLAGSAAAGGVGATRPIVYQGRVVGQLSLQAAPSSGDELDAAFLASQTENMLFSGLAALGFSLLAAWLLARHLLAPIGDLARAARQIAGGALDTRIQVRSEDELGQLAADFNDMAERLGRVEESRRAWISESSHELRTPLAVLRAEIEAMQDGVRTPNAATLARLHKQVQQLTKLVDDLRLTLDREPAEGAMERELVAWVAPVAILEEAIETFRERYDAAGIRLDSTQLVDAGWQLRGDAGRLLQVFGNLLENSLRYTHAGGQLRIGARASKQQLLLEFDDSEPAPPAAALPRLFERFFRAEPSRSRAFGGSGLGLAICRTLVEAHGGQISATPSALGGLKICIELPLEKP</sequence>
<dbReference type="GO" id="GO:0005524">
    <property type="term" value="F:ATP binding"/>
    <property type="evidence" value="ECO:0007669"/>
    <property type="project" value="UniProtKB-KW"/>
</dbReference>
<evidence type="ECO:0000256" key="17">
    <source>
        <dbReference type="ARBA" id="ARBA00023026"/>
    </source>
</evidence>
<dbReference type="PROSITE" id="PS50109">
    <property type="entry name" value="HIS_KIN"/>
    <property type="match status" value="1"/>
</dbReference>
<dbReference type="GO" id="GO:0004721">
    <property type="term" value="F:phosphoprotein phosphatase activity"/>
    <property type="evidence" value="ECO:0007669"/>
    <property type="project" value="UniProtKB-KW"/>
</dbReference>
<dbReference type="InterPro" id="IPR003660">
    <property type="entry name" value="HAMP_dom"/>
</dbReference>
<evidence type="ECO:0000256" key="13">
    <source>
        <dbReference type="ARBA" id="ARBA00022842"/>
    </source>
</evidence>
<keyword evidence="16" id="KW-0346">Stress response</keyword>
<gene>
    <name evidence="24" type="ORF">DVS81_13335</name>
</gene>
<dbReference type="CDD" id="cd00082">
    <property type="entry name" value="HisKA"/>
    <property type="match status" value="1"/>
</dbReference>
<dbReference type="CDD" id="cd06225">
    <property type="entry name" value="HAMP"/>
    <property type="match status" value="1"/>
</dbReference>
<feature type="compositionally biased region" description="Pro residues" evidence="21">
    <location>
        <begin position="103"/>
        <end position="114"/>
    </location>
</feature>
<evidence type="ECO:0000256" key="14">
    <source>
        <dbReference type="ARBA" id="ARBA00022912"/>
    </source>
</evidence>
<dbReference type="PANTHER" id="PTHR44936">
    <property type="entry name" value="SENSOR PROTEIN CREC"/>
    <property type="match status" value="1"/>
</dbReference>
<keyword evidence="6" id="KW-0472">Membrane</keyword>
<dbReference type="InterPro" id="IPR003661">
    <property type="entry name" value="HisK_dim/P_dom"/>
</dbReference>
<evidence type="ECO:0000256" key="21">
    <source>
        <dbReference type="SAM" id="MobiDB-lite"/>
    </source>
</evidence>
<evidence type="ECO:0000256" key="9">
    <source>
        <dbReference type="ARBA" id="ARBA00022741"/>
    </source>
</evidence>
<dbReference type="EMBL" id="QPGA01000027">
    <property type="protein sequence ID" value="RDE50034.1"/>
    <property type="molecule type" value="Genomic_DNA"/>
</dbReference>
<evidence type="ECO:0000256" key="6">
    <source>
        <dbReference type="ARBA" id="ARBA00022475"/>
    </source>
</evidence>
<feature type="domain" description="HAMP" evidence="23">
    <location>
        <begin position="248"/>
        <end position="300"/>
    </location>
</feature>
<dbReference type="InterPro" id="IPR050980">
    <property type="entry name" value="2C_sensor_his_kinase"/>
</dbReference>
<keyword evidence="6" id="KW-1003">Cell membrane</keyword>
<evidence type="ECO:0000259" key="23">
    <source>
        <dbReference type="PROSITE" id="PS50885"/>
    </source>
</evidence>
<evidence type="ECO:0000256" key="5">
    <source>
        <dbReference type="ARBA" id="ARBA00012438"/>
    </source>
</evidence>
<dbReference type="Pfam" id="PF00512">
    <property type="entry name" value="HisKA"/>
    <property type="match status" value="1"/>
</dbReference>
<keyword evidence="14" id="KW-0904">Protein phosphatase</keyword>
<evidence type="ECO:0000313" key="24">
    <source>
        <dbReference type="EMBL" id="RDE50034.1"/>
    </source>
</evidence>
<evidence type="ECO:0000256" key="1">
    <source>
        <dbReference type="ARBA" id="ARBA00000085"/>
    </source>
</evidence>
<organism evidence="24 25">
    <name type="scientific">Candidatus Accumulibacter meliphilus</name>
    <dbReference type="NCBI Taxonomy" id="2211374"/>
    <lineage>
        <taxon>Bacteria</taxon>
        <taxon>Pseudomonadati</taxon>
        <taxon>Pseudomonadota</taxon>
        <taxon>Betaproteobacteria</taxon>
        <taxon>Candidatus Accumulibacter</taxon>
    </lineage>
</organism>
<keyword evidence="8" id="KW-0808">Transferase</keyword>
<comment type="cofactor">
    <cofactor evidence="3">
        <name>Mg(2+)</name>
        <dbReference type="ChEBI" id="CHEBI:18420"/>
    </cofactor>
</comment>
<evidence type="ECO:0000256" key="18">
    <source>
        <dbReference type="ARBA" id="ARBA00023211"/>
    </source>
</evidence>
<keyword evidence="18" id="KW-0464">Manganese</keyword>
<accession>A0A369XJG3</accession>
<keyword evidence="12" id="KW-0067">ATP-binding</keyword>
<feature type="region of interest" description="Disordered" evidence="21">
    <location>
        <begin position="82"/>
        <end position="161"/>
    </location>
</feature>
<evidence type="ECO:0000256" key="19">
    <source>
        <dbReference type="ARBA" id="ARBA00040454"/>
    </source>
</evidence>
<keyword evidence="15" id="KW-0902">Two-component regulatory system</keyword>
<dbReference type="Proteomes" id="UP000253831">
    <property type="component" value="Unassembled WGS sequence"/>
</dbReference>
<dbReference type="InterPro" id="IPR003594">
    <property type="entry name" value="HATPase_dom"/>
</dbReference>
<dbReference type="InterPro" id="IPR005467">
    <property type="entry name" value="His_kinase_dom"/>
</dbReference>
<evidence type="ECO:0000256" key="2">
    <source>
        <dbReference type="ARBA" id="ARBA00001936"/>
    </source>
</evidence>
<evidence type="ECO:0000256" key="16">
    <source>
        <dbReference type="ARBA" id="ARBA00023016"/>
    </source>
</evidence>
<keyword evidence="13" id="KW-0460">Magnesium</keyword>
<reference evidence="24 25" key="1">
    <citation type="submission" date="2018-05" db="EMBL/GenBank/DDBJ databases">
        <title>Integrated omic analyses show evidence that a Ca. Accumulibacter phosphatis strain performs denitrification under micro-aerobic conditions.</title>
        <authorList>
            <person name="Camejo P.Y."/>
            <person name="Katherine M.D."/>
            <person name="Daniel N.R."/>
        </authorList>
    </citation>
    <scope>NUCLEOTIDE SEQUENCE [LARGE SCALE GENOMIC DNA]</scope>
    <source>
        <strain evidence="24">UW-LDO-IC</strain>
    </source>
</reference>
<keyword evidence="10" id="KW-0418">Kinase</keyword>
<dbReference type="Pfam" id="PF02518">
    <property type="entry name" value="HATPase_c"/>
    <property type="match status" value="1"/>
</dbReference>
<dbReference type="SUPFAM" id="SSF55874">
    <property type="entry name" value="ATPase domain of HSP90 chaperone/DNA topoisomerase II/histidine kinase"/>
    <property type="match status" value="1"/>
</dbReference>
<dbReference type="EC" id="2.7.13.3" evidence="5"/>
<evidence type="ECO:0000256" key="3">
    <source>
        <dbReference type="ARBA" id="ARBA00001946"/>
    </source>
</evidence>
<evidence type="ECO:0000256" key="20">
    <source>
        <dbReference type="ARBA" id="ARBA00041776"/>
    </source>
</evidence>
<dbReference type="InterPro" id="IPR036097">
    <property type="entry name" value="HisK_dim/P_sf"/>
</dbReference>
<evidence type="ECO:0000256" key="11">
    <source>
        <dbReference type="ARBA" id="ARBA00022801"/>
    </source>
</evidence>
<protein>
    <recommendedName>
        <fullName evidence="19">Signal transduction histidine-protein kinase/phosphatase MprB</fullName>
        <ecNumber evidence="5">2.7.13.3</ecNumber>
    </recommendedName>
    <alternativeName>
        <fullName evidence="20">Mycobacterial persistence regulator B</fullName>
    </alternativeName>
</protein>
<dbReference type="GO" id="GO:0005886">
    <property type="term" value="C:plasma membrane"/>
    <property type="evidence" value="ECO:0007669"/>
    <property type="project" value="UniProtKB-SubCell"/>
</dbReference>
<keyword evidence="9" id="KW-0547">Nucleotide-binding</keyword>
<evidence type="ECO:0000259" key="22">
    <source>
        <dbReference type="PROSITE" id="PS50109"/>
    </source>
</evidence>
<evidence type="ECO:0000256" key="4">
    <source>
        <dbReference type="ARBA" id="ARBA00004651"/>
    </source>
</evidence>
<dbReference type="GO" id="GO:0000155">
    <property type="term" value="F:phosphorelay sensor kinase activity"/>
    <property type="evidence" value="ECO:0007669"/>
    <property type="project" value="InterPro"/>
</dbReference>
<comment type="subcellular location">
    <subcellularLocation>
        <location evidence="4">Cell membrane</location>
        <topology evidence="4">Multi-pass membrane protein</topology>
    </subcellularLocation>
</comment>
<dbReference type="SMART" id="SM00304">
    <property type="entry name" value="HAMP"/>
    <property type="match status" value="1"/>
</dbReference>
<evidence type="ECO:0000256" key="12">
    <source>
        <dbReference type="ARBA" id="ARBA00022840"/>
    </source>
</evidence>
<evidence type="ECO:0000313" key="25">
    <source>
        <dbReference type="Proteomes" id="UP000253831"/>
    </source>
</evidence>
<evidence type="ECO:0000256" key="10">
    <source>
        <dbReference type="ARBA" id="ARBA00022777"/>
    </source>
</evidence>
<name>A0A369XJG3_9PROT</name>
<keyword evidence="11" id="KW-0378">Hydrolase</keyword>
<dbReference type="PANTHER" id="PTHR44936:SF9">
    <property type="entry name" value="SENSOR PROTEIN CREC"/>
    <property type="match status" value="1"/>
</dbReference>
<dbReference type="SUPFAM" id="SSF47384">
    <property type="entry name" value="Homodimeric domain of signal transducing histidine kinase"/>
    <property type="match status" value="1"/>
</dbReference>
<keyword evidence="7" id="KW-0597">Phosphoprotein</keyword>
<evidence type="ECO:0000256" key="8">
    <source>
        <dbReference type="ARBA" id="ARBA00022679"/>
    </source>
</evidence>
<feature type="domain" description="Histidine kinase" evidence="22">
    <location>
        <begin position="308"/>
        <end position="527"/>
    </location>
</feature>
<dbReference type="SUPFAM" id="SSF158472">
    <property type="entry name" value="HAMP domain-like"/>
    <property type="match status" value="1"/>
</dbReference>
<feature type="compositionally biased region" description="Pro residues" evidence="21">
    <location>
        <begin position="130"/>
        <end position="141"/>
    </location>
</feature>
<feature type="compositionally biased region" description="Basic and acidic residues" evidence="21">
    <location>
        <begin position="83"/>
        <end position="94"/>
    </location>
</feature>
<comment type="cofactor">
    <cofactor evidence="2">
        <name>Mn(2+)</name>
        <dbReference type="ChEBI" id="CHEBI:29035"/>
    </cofactor>
</comment>
<dbReference type="SMART" id="SM00387">
    <property type="entry name" value="HATPase_c"/>
    <property type="match status" value="1"/>
</dbReference>
<comment type="caution">
    <text evidence="24">The sequence shown here is derived from an EMBL/GenBank/DDBJ whole genome shotgun (WGS) entry which is preliminary data.</text>
</comment>
<dbReference type="PRINTS" id="PR00344">
    <property type="entry name" value="BCTRLSENSOR"/>
</dbReference>
<dbReference type="InterPro" id="IPR004358">
    <property type="entry name" value="Sig_transdc_His_kin-like_C"/>
</dbReference>
<dbReference type="Gene3D" id="6.10.340.10">
    <property type="match status" value="1"/>
</dbReference>
<dbReference type="PROSITE" id="PS50885">
    <property type="entry name" value="HAMP"/>
    <property type="match status" value="1"/>
</dbReference>
<dbReference type="Pfam" id="PF00672">
    <property type="entry name" value="HAMP"/>
    <property type="match status" value="1"/>
</dbReference>
<dbReference type="AlphaFoldDB" id="A0A369XJG3"/>
<proteinExistence type="predicted"/>
<evidence type="ECO:0000256" key="7">
    <source>
        <dbReference type="ARBA" id="ARBA00022553"/>
    </source>
</evidence>
<dbReference type="SMART" id="SM00388">
    <property type="entry name" value="HisKA"/>
    <property type="match status" value="1"/>
</dbReference>
<dbReference type="Gene3D" id="3.30.565.10">
    <property type="entry name" value="Histidine kinase-like ATPase, C-terminal domain"/>
    <property type="match status" value="1"/>
</dbReference>